<dbReference type="AlphaFoldDB" id="A0AAD5UDR7"/>
<name>A0AAD5UDR7_9FUNG</name>
<keyword evidence="1" id="KW-0812">Transmembrane</keyword>
<gene>
    <name evidence="2" type="ORF">HK103_006654</name>
</gene>
<protein>
    <submittedName>
        <fullName evidence="2">Uncharacterized protein</fullName>
    </submittedName>
</protein>
<dbReference type="Proteomes" id="UP001210925">
    <property type="component" value="Unassembled WGS sequence"/>
</dbReference>
<accession>A0AAD5UDR7</accession>
<keyword evidence="1" id="KW-0472">Membrane</keyword>
<keyword evidence="1" id="KW-1133">Transmembrane helix</keyword>
<sequence length="254" mass="28610">MTMITADSEYPSIVMNVKMAISFEYLSLAFAGIGMTVLISHFIEGALGSNQSIYTLLGQDYNPINVLKVVRLIIFLYSLVLYILWFELGLKSEHDYQLVRSIIYYSYTIITAIVSPIMYGYFIGKIITKLTEKFEVNGVDPPPSLNYLILFKKILTRSYTVAVTISMFIKAFGNQYFFSNILPWQVASNSLLAYSSTILVFYAIYKSFPTTVNKIRMKITGKSELGIKLRPSVAEVRSKTVAAPANTIVIRSAE</sequence>
<evidence type="ECO:0000313" key="3">
    <source>
        <dbReference type="Proteomes" id="UP001210925"/>
    </source>
</evidence>
<feature type="transmembrane region" description="Helical" evidence="1">
    <location>
        <begin position="25"/>
        <end position="48"/>
    </location>
</feature>
<evidence type="ECO:0000256" key="1">
    <source>
        <dbReference type="SAM" id="Phobius"/>
    </source>
</evidence>
<reference evidence="2" key="1">
    <citation type="submission" date="2020-05" db="EMBL/GenBank/DDBJ databases">
        <title>Phylogenomic resolution of chytrid fungi.</title>
        <authorList>
            <person name="Stajich J.E."/>
            <person name="Amses K."/>
            <person name="Simmons R."/>
            <person name="Seto K."/>
            <person name="Myers J."/>
            <person name="Bonds A."/>
            <person name="Quandt C.A."/>
            <person name="Barry K."/>
            <person name="Liu P."/>
            <person name="Grigoriev I."/>
            <person name="Longcore J.E."/>
            <person name="James T.Y."/>
        </authorList>
    </citation>
    <scope>NUCLEOTIDE SEQUENCE</scope>
    <source>
        <strain evidence="2">PLAUS21</strain>
    </source>
</reference>
<feature type="transmembrane region" description="Helical" evidence="1">
    <location>
        <begin position="159"/>
        <end position="178"/>
    </location>
</feature>
<feature type="transmembrane region" description="Helical" evidence="1">
    <location>
        <begin position="190"/>
        <end position="208"/>
    </location>
</feature>
<feature type="transmembrane region" description="Helical" evidence="1">
    <location>
        <begin position="69"/>
        <end position="90"/>
    </location>
</feature>
<proteinExistence type="predicted"/>
<organism evidence="2 3">
    <name type="scientific">Boothiomyces macroporosus</name>
    <dbReference type="NCBI Taxonomy" id="261099"/>
    <lineage>
        <taxon>Eukaryota</taxon>
        <taxon>Fungi</taxon>
        <taxon>Fungi incertae sedis</taxon>
        <taxon>Chytridiomycota</taxon>
        <taxon>Chytridiomycota incertae sedis</taxon>
        <taxon>Chytridiomycetes</taxon>
        <taxon>Rhizophydiales</taxon>
        <taxon>Terramycetaceae</taxon>
        <taxon>Boothiomyces</taxon>
    </lineage>
</organism>
<evidence type="ECO:0000313" key="2">
    <source>
        <dbReference type="EMBL" id="KAJ3255034.1"/>
    </source>
</evidence>
<dbReference type="EMBL" id="JADGKB010000073">
    <property type="protein sequence ID" value="KAJ3255034.1"/>
    <property type="molecule type" value="Genomic_DNA"/>
</dbReference>
<feature type="transmembrane region" description="Helical" evidence="1">
    <location>
        <begin position="102"/>
        <end position="123"/>
    </location>
</feature>
<comment type="caution">
    <text evidence="2">The sequence shown here is derived from an EMBL/GenBank/DDBJ whole genome shotgun (WGS) entry which is preliminary data.</text>
</comment>
<keyword evidence="3" id="KW-1185">Reference proteome</keyword>